<sequence length="141" mass="15225">MMLLVACDALPRDPAGSSEAIRRHGVMRVGLVLGDGDFGRAASARLLDRLSRQTGARAAIRPGATEPLFQALERGDVDLVLTPLDPESPWMTRISLSPPIATQGRKDKRLDYYAAMRNGENRWIMTVESAARAVADPGAGQ</sequence>
<accession>A0ABM7G1C5</accession>
<name>A0ABM7G1C5_9SPHN</name>
<dbReference type="Gene3D" id="3.40.190.10">
    <property type="entry name" value="Periplasmic binding protein-like II"/>
    <property type="match status" value="1"/>
</dbReference>
<evidence type="ECO:0008006" key="3">
    <source>
        <dbReference type="Google" id="ProtNLM"/>
    </source>
</evidence>
<gene>
    <name evidence="1" type="ORF">SBA_ch1_33240</name>
</gene>
<dbReference type="EMBL" id="AP018817">
    <property type="protein sequence ID" value="BBF71124.1"/>
    <property type="molecule type" value="Genomic_DNA"/>
</dbReference>
<proteinExistence type="predicted"/>
<reference evidence="1" key="1">
    <citation type="submission" date="2018-07" db="EMBL/GenBank/DDBJ databases">
        <title>Complete genome sequence of Sphingomonas bisphenolicum strain AO1, a bisphenol A degradative bacterium isolated from Japanese farm field.</title>
        <authorList>
            <person name="Murakami M."/>
            <person name="Koh M."/>
            <person name="Koba S."/>
            <person name="Matsumura Y."/>
        </authorList>
    </citation>
    <scope>NUCLEOTIDE SEQUENCE</scope>
    <source>
        <strain evidence="1">AO1</strain>
    </source>
</reference>
<evidence type="ECO:0000313" key="1">
    <source>
        <dbReference type="EMBL" id="BBF71124.1"/>
    </source>
</evidence>
<organism evidence="1 2">
    <name type="scientific">Sphingomonas bisphenolicum</name>
    <dbReference type="NCBI Taxonomy" id="296544"/>
    <lineage>
        <taxon>Bacteria</taxon>
        <taxon>Pseudomonadati</taxon>
        <taxon>Pseudomonadota</taxon>
        <taxon>Alphaproteobacteria</taxon>
        <taxon>Sphingomonadales</taxon>
        <taxon>Sphingomonadaceae</taxon>
        <taxon>Sphingomonas</taxon>
    </lineage>
</organism>
<evidence type="ECO:0000313" key="2">
    <source>
        <dbReference type="Proteomes" id="UP001059971"/>
    </source>
</evidence>
<dbReference type="Proteomes" id="UP001059971">
    <property type="component" value="Chromosome 1"/>
</dbReference>
<keyword evidence="2" id="KW-1185">Reference proteome</keyword>
<protein>
    <recommendedName>
        <fullName evidence="3">Lipoprotein</fullName>
    </recommendedName>
</protein>